<evidence type="ECO:0000313" key="2">
    <source>
        <dbReference type="Proteomes" id="UP000016496"/>
    </source>
</evidence>
<evidence type="ECO:0000313" key="1">
    <source>
        <dbReference type="EMBL" id="ERI86495.1"/>
    </source>
</evidence>
<dbReference type="Proteomes" id="UP000016496">
    <property type="component" value="Unassembled WGS sequence"/>
</dbReference>
<evidence type="ECO:0008006" key="3">
    <source>
        <dbReference type="Google" id="ProtNLM"/>
    </source>
</evidence>
<accession>U2CPM3</accession>
<proteinExistence type="predicted"/>
<dbReference type="HOGENOM" id="CLU_3243509_0_0_10"/>
<reference evidence="1 2" key="1">
    <citation type="submission" date="2013-08" db="EMBL/GenBank/DDBJ databases">
        <authorList>
            <person name="Weinstock G."/>
            <person name="Sodergren E."/>
            <person name="Wylie T."/>
            <person name="Fulton L."/>
            <person name="Fulton R."/>
            <person name="Fronick C."/>
            <person name="O'Laughlin M."/>
            <person name="Godfrey J."/>
            <person name="Miner T."/>
            <person name="Herter B."/>
            <person name="Appelbaum E."/>
            <person name="Cordes M."/>
            <person name="Lek S."/>
            <person name="Wollam A."/>
            <person name="Pepin K.H."/>
            <person name="Palsikar V.B."/>
            <person name="Mitreva M."/>
            <person name="Wilson R.K."/>
        </authorList>
    </citation>
    <scope>NUCLEOTIDE SEQUENCE [LARGE SCALE GENOMIC DNA]</scope>
    <source>
        <strain evidence="1 2">F0041</strain>
    </source>
</reference>
<dbReference type="EMBL" id="AWSV01000053">
    <property type="protein sequence ID" value="ERI86495.1"/>
    <property type="molecule type" value="Genomic_DNA"/>
</dbReference>
<gene>
    <name evidence="1" type="ORF">HMPREF1981_00865</name>
</gene>
<sequence>NKYLTVKVNAVNLTNKVYLTSRHPAGLRAGHPFGIYAGANVRF</sequence>
<comment type="caution">
    <text evidence="1">The sequence shown here is derived from an EMBL/GenBank/DDBJ whole genome shotgun (WGS) entry which is preliminary data.</text>
</comment>
<dbReference type="AlphaFoldDB" id="U2CPM3"/>
<organism evidence="1 2">
    <name type="scientific">Bacteroides pyogenes F0041</name>
    <dbReference type="NCBI Taxonomy" id="1321819"/>
    <lineage>
        <taxon>Bacteria</taxon>
        <taxon>Pseudomonadati</taxon>
        <taxon>Bacteroidota</taxon>
        <taxon>Bacteroidia</taxon>
        <taxon>Bacteroidales</taxon>
        <taxon>Bacteroidaceae</taxon>
        <taxon>Bacteroides</taxon>
    </lineage>
</organism>
<protein>
    <recommendedName>
        <fullName evidence="3">TonB-dependent receptor-like beta-barrel domain-containing protein</fullName>
    </recommendedName>
</protein>
<feature type="non-terminal residue" evidence="1">
    <location>
        <position position="1"/>
    </location>
</feature>
<name>U2CPM3_9BACE</name>